<feature type="region of interest" description="Disordered" evidence="4">
    <location>
        <begin position="1"/>
        <end position="31"/>
    </location>
</feature>
<keyword evidence="7" id="KW-1185">Reference proteome</keyword>
<dbReference type="SUPFAM" id="SSF46689">
    <property type="entry name" value="Homeodomain-like"/>
    <property type="match status" value="1"/>
</dbReference>
<evidence type="ECO:0000256" key="4">
    <source>
        <dbReference type="SAM" id="MobiDB-lite"/>
    </source>
</evidence>
<organism evidence="6 7">
    <name type="scientific">Caenorhabditis nigoni</name>
    <dbReference type="NCBI Taxonomy" id="1611254"/>
    <lineage>
        <taxon>Eukaryota</taxon>
        <taxon>Metazoa</taxon>
        <taxon>Ecdysozoa</taxon>
        <taxon>Nematoda</taxon>
        <taxon>Chromadorea</taxon>
        <taxon>Rhabditida</taxon>
        <taxon>Rhabditina</taxon>
        <taxon>Rhabditomorpha</taxon>
        <taxon>Rhabditoidea</taxon>
        <taxon>Rhabditidae</taxon>
        <taxon>Peloderinae</taxon>
        <taxon>Caenorhabditis</taxon>
    </lineage>
</organism>
<evidence type="ECO:0000256" key="2">
    <source>
        <dbReference type="PROSITE-ProRule" id="PRU00108"/>
    </source>
</evidence>
<name>A0A2G5SSZ3_9PELO</name>
<dbReference type="EMBL" id="PDUG01000006">
    <property type="protein sequence ID" value="PIC18150.1"/>
    <property type="molecule type" value="Genomic_DNA"/>
</dbReference>
<dbReference type="InterPro" id="IPR009057">
    <property type="entry name" value="Homeodomain-like_sf"/>
</dbReference>
<proteinExistence type="predicted"/>
<protein>
    <recommendedName>
        <fullName evidence="5">Homeobox domain-containing protein</fullName>
    </recommendedName>
</protein>
<evidence type="ECO:0000313" key="7">
    <source>
        <dbReference type="Proteomes" id="UP000230233"/>
    </source>
</evidence>
<comment type="subcellular location">
    <subcellularLocation>
        <location evidence="1 2 3">Nucleus</location>
    </subcellularLocation>
</comment>
<reference evidence="7" key="1">
    <citation type="submission" date="2017-10" db="EMBL/GenBank/DDBJ databases">
        <title>Rapid genome shrinkage in a self-fertile nematode reveals novel sperm competition proteins.</title>
        <authorList>
            <person name="Yin D."/>
            <person name="Schwarz E.M."/>
            <person name="Thomas C.G."/>
            <person name="Felde R.L."/>
            <person name="Korf I.F."/>
            <person name="Cutter A.D."/>
            <person name="Schartner C.M."/>
            <person name="Ralston E.J."/>
            <person name="Meyer B.J."/>
            <person name="Haag E.S."/>
        </authorList>
    </citation>
    <scope>NUCLEOTIDE SEQUENCE [LARGE SCALE GENOMIC DNA]</scope>
    <source>
        <strain evidence="7">JU1422</strain>
    </source>
</reference>
<accession>A0A2G5SSZ3</accession>
<keyword evidence="2 3" id="KW-0238">DNA-binding</keyword>
<dbReference type="AlphaFoldDB" id="A0A2G5SSZ3"/>
<dbReference type="Pfam" id="PF00046">
    <property type="entry name" value="Homeodomain"/>
    <property type="match status" value="1"/>
</dbReference>
<dbReference type="GO" id="GO:0005634">
    <property type="term" value="C:nucleus"/>
    <property type="evidence" value="ECO:0007669"/>
    <property type="project" value="UniProtKB-SubCell"/>
</dbReference>
<feature type="domain" description="Homeobox" evidence="5">
    <location>
        <begin position="29"/>
        <end position="89"/>
    </location>
</feature>
<sequence length="142" mass="16533">MAPKSKTNNKKDKTKKTLRPRNAVRKNGKRGKKEYKEFPVYQLTIMEKFFKTNQFPSKDEISGIFPNGEVPYQKVKNWFGAQRRRAPVVYLGELPSQMKILDDAYKVNKSPDIKELSERTGISSRSPKAHFARRRQVDKIDS</sequence>
<keyword evidence="2 3" id="KW-0539">Nucleus</keyword>
<evidence type="ECO:0000313" key="6">
    <source>
        <dbReference type="EMBL" id="PIC18150.1"/>
    </source>
</evidence>
<feature type="DNA-binding region" description="Homeobox" evidence="2">
    <location>
        <begin position="31"/>
        <end position="90"/>
    </location>
</feature>
<dbReference type="CDD" id="cd00086">
    <property type="entry name" value="homeodomain"/>
    <property type="match status" value="1"/>
</dbReference>
<dbReference type="Proteomes" id="UP000230233">
    <property type="component" value="Chromosome X"/>
</dbReference>
<comment type="caution">
    <text evidence="6">The sequence shown here is derived from an EMBL/GenBank/DDBJ whole genome shotgun (WGS) entry which is preliminary data.</text>
</comment>
<dbReference type="PROSITE" id="PS50071">
    <property type="entry name" value="HOMEOBOX_2"/>
    <property type="match status" value="1"/>
</dbReference>
<keyword evidence="2 3" id="KW-0371">Homeobox</keyword>
<feature type="region of interest" description="Disordered" evidence="4">
    <location>
        <begin position="115"/>
        <end position="142"/>
    </location>
</feature>
<gene>
    <name evidence="6" type="primary">Cnig_chr_X.g24148</name>
    <name evidence="6" type="ORF">B9Z55_024148</name>
</gene>
<dbReference type="GO" id="GO:0003677">
    <property type="term" value="F:DNA binding"/>
    <property type="evidence" value="ECO:0007669"/>
    <property type="project" value="UniProtKB-UniRule"/>
</dbReference>
<evidence type="ECO:0000256" key="3">
    <source>
        <dbReference type="RuleBase" id="RU000682"/>
    </source>
</evidence>
<evidence type="ECO:0000259" key="5">
    <source>
        <dbReference type="PROSITE" id="PS50071"/>
    </source>
</evidence>
<feature type="compositionally biased region" description="Basic residues" evidence="4">
    <location>
        <begin position="12"/>
        <end position="31"/>
    </location>
</feature>
<dbReference type="OrthoDB" id="5915115at2759"/>
<dbReference type="InterPro" id="IPR001356">
    <property type="entry name" value="HD"/>
</dbReference>
<dbReference type="Gene3D" id="1.10.10.60">
    <property type="entry name" value="Homeodomain-like"/>
    <property type="match status" value="1"/>
</dbReference>
<evidence type="ECO:0000256" key="1">
    <source>
        <dbReference type="ARBA" id="ARBA00004123"/>
    </source>
</evidence>